<dbReference type="AlphaFoldDB" id="A0A1N7S388"/>
<dbReference type="EMBL" id="CYGX02000032">
    <property type="protein sequence ID" value="SIT41806.1"/>
    <property type="molecule type" value="Genomic_DNA"/>
</dbReference>
<evidence type="ECO:0000313" key="2">
    <source>
        <dbReference type="Proteomes" id="UP000187012"/>
    </source>
</evidence>
<name>A0A1N7S388_9BURK</name>
<dbReference type="Proteomes" id="UP000187012">
    <property type="component" value="Unassembled WGS sequence"/>
</dbReference>
<reference evidence="1 2" key="1">
    <citation type="submission" date="2016-12" db="EMBL/GenBank/DDBJ databases">
        <authorList>
            <person name="Song W.-J."/>
            <person name="Kurnit D.M."/>
        </authorList>
    </citation>
    <scope>NUCLEOTIDE SEQUENCE [LARGE SCALE GENOMIC DNA]</scope>
    <source>
        <strain evidence="1 2">STM7296</strain>
    </source>
</reference>
<gene>
    <name evidence="1" type="ORF">BN2475_320036</name>
</gene>
<dbReference type="STRING" id="1247936.BN2475_320036"/>
<protein>
    <submittedName>
        <fullName evidence="1">Uncharacterized protein</fullName>
    </submittedName>
</protein>
<keyword evidence="2" id="KW-1185">Reference proteome</keyword>
<accession>A0A1N7S388</accession>
<evidence type="ECO:0000313" key="1">
    <source>
        <dbReference type="EMBL" id="SIT41806.1"/>
    </source>
</evidence>
<sequence length="60" mass="6868">MTLTLALPTGCAKRFQCKRLLTDAERLQRRRVADWRIKVLPCIVVTTVITTFGARAPRRV</sequence>
<organism evidence="1 2">
    <name type="scientific">Paraburkholderia ribeironis</name>
    <dbReference type="NCBI Taxonomy" id="1247936"/>
    <lineage>
        <taxon>Bacteria</taxon>
        <taxon>Pseudomonadati</taxon>
        <taxon>Pseudomonadota</taxon>
        <taxon>Betaproteobacteria</taxon>
        <taxon>Burkholderiales</taxon>
        <taxon>Burkholderiaceae</taxon>
        <taxon>Paraburkholderia</taxon>
    </lineage>
</organism>
<proteinExistence type="predicted"/>